<evidence type="ECO:0000313" key="1">
    <source>
        <dbReference type="EMBL" id="BCO25565.1"/>
    </source>
</evidence>
<accession>A0ABN6D0J3</accession>
<protein>
    <submittedName>
        <fullName evidence="1">Uncharacterized protein</fullName>
    </submittedName>
</protein>
<name>A0ABN6D0J3_9BURK</name>
<evidence type="ECO:0000313" key="2">
    <source>
        <dbReference type="Proteomes" id="UP000824366"/>
    </source>
</evidence>
<proteinExistence type="predicted"/>
<dbReference type="EMBL" id="AP024238">
    <property type="protein sequence ID" value="BCO25565.1"/>
    <property type="molecule type" value="Genomic_DNA"/>
</dbReference>
<dbReference type="Proteomes" id="UP000824366">
    <property type="component" value="Chromosome"/>
</dbReference>
<dbReference type="RefSeq" id="WP_223907443.1">
    <property type="nucleotide sequence ID" value="NZ_AP024238.1"/>
</dbReference>
<organism evidence="1 2">
    <name type="scientific">Rhodoferax lithotrophicus</name>
    <dbReference type="NCBI Taxonomy" id="2798804"/>
    <lineage>
        <taxon>Bacteria</taxon>
        <taxon>Pseudomonadati</taxon>
        <taxon>Pseudomonadota</taxon>
        <taxon>Betaproteobacteria</taxon>
        <taxon>Burkholderiales</taxon>
        <taxon>Comamonadaceae</taxon>
        <taxon>Rhodoferax</taxon>
    </lineage>
</organism>
<reference evidence="1 2" key="1">
    <citation type="journal article" date="2021" name="Microbiol. Spectr.">
        <title>A Single Bacterium Capable of Oxidation and Reduction of Iron at Circumneutral pH.</title>
        <authorList>
            <person name="Kato S."/>
            <person name="Ohkuma M."/>
        </authorList>
    </citation>
    <scope>NUCLEOTIDE SEQUENCE [LARGE SCALE GENOMIC DNA]</scope>
    <source>
        <strain evidence="1 2">MIZ03</strain>
    </source>
</reference>
<gene>
    <name evidence="1" type="ORF">MIZ03_0426</name>
</gene>
<keyword evidence="2" id="KW-1185">Reference proteome</keyword>
<sequence>MAHTTRNPLNRSLQTSPCLSTVPQVVGGGLRTEVNTLLPEEAFEYLDK</sequence>